<dbReference type="KEGG" id="atw:C0099_01640"/>
<dbReference type="SUPFAM" id="SSF75304">
    <property type="entry name" value="Amidase signature (AS) enzymes"/>
    <property type="match status" value="1"/>
</dbReference>
<dbReference type="OrthoDB" id="8576090at2"/>
<dbReference type="PROSITE" id="PS00571">
    <property type="entry name" value="AMIDASES"/>
    <property type="match status" value="1"/>
</dbReference>
<dbReference type="InterPro" id="IPR023631">
    <property type="entry name" value="Amidase_dom"/>
</dbReference>
<dbReference type="EMBL" id="CP025682">
    <property type="protein sequence ID" value="AUN93752.1"/>
    <property type="molecule type" value="Genomic_DNA"/>
</dbReference>
<reference evidence="2 3" key="1">
    <citation type="submission" date="2018-01" db="EMBL/GenBank/DDBJ databases">
        <authorList>
            <person name="Fu G.-Y."/>
        </authorList>
    </citation>
    <scope>NUCLEOTIDE SEQUENCE [LARGE SCALE GENOMIC DNA]</scope>
    <source>
        <strain evidence="2 3">SY39</strain>
    </source>
</reference>
<dbReference type="Pfam" id="PF01425">
    <property type="entry name" value="Amidase"/>
    <property type="match status" value="1"/>
</dbReference>
<dbReference type="Proteomes" id="UP000242205">
    <property type="component" value="Chromosome"/>
</dbReference>
<proteinExistence type="predicted"/>
<dbReference type="PANTHER" id="PTHR11895:SF151">
    <property type="entry name" value="GLUTAMYL-TRNA(GLN) AMIDOTRANSFERASE SUBUNIT A"/>
    <property type="match status" value="1"/>
</dbReference>
<keyword evidence="3" id="KW-1185">Reference proteome</keyword>
<evidence type="ECO:0000313" key="3">
    <source>
        <dbReference type="Proteomes" id="UP000242205"/>
    </source>
</evidence>
<organism evidence="2 3">
    <name type="scientific">Pseudazoarcus pumilus</name>
    <dbReference type="NCBI Taxonomy" id="2067960"/>
    <lineage>
        <taxon>Bacteria</taxon>
        <taxon>Pseudomonadati</taxon>
        <taxon>Pseudomonadota</taxon>
        <taxon>Betaproteobacteria</taxon>
        <taxon>Rhodocyclales</taxon>
        <taxon>Zoogloeaceae</taxon>
        <taxon>Pseudazoarcus</taxon>
    </lineage>
</organism>
<dbReference type="PANTHER" id="PTHR11895">
    <property type="entry name" value="TRANSAMIDASE"/>
    <property type="match status" value="1"/>
</dbReference>
<accession>A0A2I6S3B0</accession>
<dbReference type="Gene3D" id="3.90.1300.10">
    <property type="entry name" value="Amidase signature (AS) domain"/>
    <property type="match status" value="1"/>
</dbReference>
<dbReference type="RefSeq" id="WP_102245826.1">
    <property type="nucleotide sequence ID" value="NZ_CP025682.1"/>
</dbReference>
<dbReference type="InterPro" id="IPR000120">
    <property type="entry name" value="Amidase"/>
</dbReference>
<dbReference type="AlphaFoldDB" id="A0A2I6S3B0"/>
<dbReference type="InterPro" id="IPR036928">
    <property type="entry name" value="AS_sf"/>
</dbReference>
<dbReference type="InterPro" id="IPR020556">
    <property type="entry name" value="Amidase_CS"/>
</dbReference>
<name>A0A2I6S3B0_9RHOO</name>
<evidence type="ECO:0000259" key="1">
    <source>
        <dbReference type="Pfam" id="PF01425"/>
    </source>
</evidence>
<evidence type="ECO:0000313" key="2">
    <source>
        <dbReference type="EMBL" id="AUN93752.1"/>
    </source>
</evidence>
<sequence length="474" mass="49166">MSTADATALGAVAIAQAVRSRRLHAADVAKAFVARIAALNPALNAIVQHDPATIAREAAEIDRRVDAGDDLPLAGVPFTTKDNLWVGGVTVTQGSRLFRDFVAPADAVAVSRLRAAGALFVGVTNCSEFACKGVTTNRVYGTTRNPWNPERTPGGSSGGAAAAVSAGLCAIALGTDAGGSVRRPAAHTGVVGFKPGTGVIAHPIGFQEPVFANSVVGVMARSVADTRAAMAAMAGFDARDPQSLPRTDLPDALRKPAHANGLRVAFSPQLGLGYPVDRDVAARMEAAAASLTGRGVRIVRADPEWPTDADESALMPLQFAGLASIHGEAFAREPEAFDPDIATQIERGLALSGTAVTDALLLRDRLYRSLAALFADFDLLIAPTAPVTAWSLERLGPETIDGRTVSPRGHAVFTPLFNHTYVPACSVPCGLGDDGLPVGLQIIGPRGGETSVLALAELVEEEYGAQFVSPRSPH</sequence>
<feature type="domain" description="Amidase" evidence="1">
    <location>
        <begin position="28"/>
        <end position="453"/>
    </location>
</feature>
<dbReference type="GO" id="GO:0003824">
    <property type="term" value="F:catalytic activity"/>
    <property type="evidence" value="ECO:0007669"/>
    <property type="project" value="InterPro"/>
</dbReference>
<protein>
    <submittedName>
        <fullName evidence="2">Amidase</fullName>
    </submittedName>
</protein>
<gene>
    <name evidence="2" type="ORF">C0099_01640</name>
</gene>